<evidence type="ECO:0000256" key="4">
    <source>
        <dbReference type="ARBA" id="ARBA00023157"/>
    </source>
</evidence>
<keyword evidence="5" id="KW-0732">Signal</keyword>
<keyword evidence="2" id="KW-0964">Secreted</keyword>
<dbReference type="OMA" id="NECHLCL"/>
<dbReference type="GO" id="GO:0030414">
    <property type="term" value="F:peptidase inhibitor activity"/>
    <property type="evidence" value="ECO:0007669"/>
    <property type="project" value="UniProtKB-KW"/>
</dbReference>
<feature type="domain" description="Kazal-like" evidence="6">
    <location>
        <begin position="25"/>
        <end position="80"/>
    </location>
</feature>
<dbReference type="AlphaFoldDB" id="A0A3P8RZZ9"/>
<sequence length="80" mass="8705">MTAKVIFLGLLLICVAAGAEEKSPHERRPSCLDMPEILACPMNLAPVCGNDGNTYANECTLCAQSRKIKMDIYVVKDESC</sequence>
<dbReference type="GO" id="GO:0005576">
    <property type="term" value="C:extracellular region"/>
    <property type="evidence" value="ECO:0007669"/>
    <property type="project" value="UniProtKB-SubCell"/>
</dbReference>
<dbReference type="PROSITE" id="PS51465">
    <property type="entry name" value="KAZAL_2"/>
    <property type="match status" value="1"/>
</dbReference>
<name>A0A3P8RZZ9_AMPPE</name>
<evidence type="ECO:0000313" key="8">
    <source>
        <dbReference type="Proteomes" id="UP000265080"/>
    </source>
</evidence>
<dbReference type="InterPro" id="IPR002350">
    <property type="entry name" value="Kazal_dom"/>
</dbReference>
<proteinExistence type="predicted"/>
<dbReference type="PANTHER" id="PTHR21312:SF28">
    <property type="entry name" value="OVOINHIBITOR-RELATED"/>
    <property type="match status" value="1"/>
</dbReference>
<dbReference type="PROSITE" id="PS00282">
    <property type="entry name" value="KAZAL_1"/>
    <property type="match status" value="1"/>
</dbReference>
<evidence type="ECO:0000256" key="1">
    <source>
        <dbReference type="ARBA" id="ARBA00004613"/>
    </source>
</evidence>
<feature type="chain" id="PRO_5018261662" description="Kazal-like domain-containing protein" evidence="5">
    <location>
        <begin position="19"/>
        <end position="80"/>
    </location>
</feature>
<evidence type="ECO:0000313" key="7">
    <source>
        <dbReference type="Ensembl" id="ENSAPEP00000006223.1"/>
    </source>
</evidence>
<feature type="signal peptide" evidence="5">
    <location>
        <begin position="1"/>
        <end position="18"/>
    </location>
</feature>
<reference evidence="7" key="3">
    <citation type="submission" date="2025-09" db="UniProtKB">
        <authorList>
            <consortium name="Ensembl"/>
        </authorList>
    </citation>
    <scope>IDENTIFICATION</scope>
</reference>
<keyword evidence="3" id="KW-0646">Protease inhibitor</keyword>
<dbReference type="SUPFAM" id="SSF100895">
    <property type="entry name" value="Kazal-type serine protease inhibitors"/>
    <property type="match status" value="1"/>
</dbReference>
<keyword evidence="4" id="KW-1015">Disulfide bond</keyword>
<dbReference type="InterPro" id="IPR036058">
    <property type="entry name" value="Kazal_dom_sf"/>
</dbReference>
<comment type="subcellular location">
    <subcellularLocation>
        <location evidence="1">Secreted</location>
    </subcellularLocation>
</comment>
<keyword evidence="8" id="KW-1185">Reference proteome</keyword>
<dbReference type="PANTHER" id="PTHR21312">
    <property type="entry name" value="SERINE PROTEASE INHIBITOR"/>
    <property type="match status" value="1"/>
</dbReference>
<evidence type="ECO:0000259" key="6">
    <source>
        <dbReference type="PROSITE" id="PS51465"/>
    </source>
</evidence>
<dbReference type="Proteomes" id="UP000265080">
    <property type="component" value="Chromosome 3"/>
</dbReference>
<dbReference type="Gene3D" id="3.30.60.30">
    <property type="match status" value="1"/>
</dbReference>
<reference evidence="7 8" key="1">
    <citation type="submission" date="2018-03" db="EMBL/GenBank/DDBJ databases">
        <title>Finding Nemo's genes: A chromosome-scale reference assembly of the genome of the orange clownfish Amphiprion percula.</title>
        <authorList>
            <person name="Lehmann R."/>
        </authorList>
    </citation>
    <scope>NUCLEOTIDE SEQUENCE</scope>
</reference>
<dbReference type="Ensembl" id="ENSAPET00000006391.1">
    <property type="protein sequence ID" value="ENSAPEP00000006223.1"/>
    <property type="gene ID" value="ENSAPEG00000004498.1"/>
</dbReference>
<dbReference type="Pfam" id="PF00050">
    <property type="entry name" value="Kazal_1"/>
    <property type="match status" value="1"/>
</dbReference>
<organism evidence="7 8">
    <name type="scientific">Amphiprion percula</name>
    <name type="common">Orange clownfish</name>
    <name type="synonym">Lutjanus percula</name>
    <dbReference type="NCBI Taxonomy" id="161767"/>
    <lineage>
        <taxon>Eukaryota</taxon>
        <taxon>Metazoa</taxon>
        <taxon>Chordata</taxon>
        <taxon>Craniata</taxon>
        <taxon>Vertebrata</taxon>
        <taxon>Euteleostomi</taxon>
        <taxon>Actinopterygii</taxon>
        <taxon>Neopterygii</taxon>
        <taxon>Teleostei</taxon>
        <taxon>Neoteleostei</taxon>
        <taxon>Acanthomorphata</taxon>
        <taxon>Ovalentaria</taxon>
        <taxon>Pomacentridae</taxon>
        <taxon>Amphiprion</taxon>
    </lineage>
</organism>
<reference evidence="7" key="2">
    <citation type="submission" date="2025-08" db="UniProtKB">
        <authorList>
            <consortium name="Ensembl"/>
        </authorList>
    </citation>
    <scope>IDENTIFICATION</scope>
</reference>
<dbReference type="SMART" id="SM00280">
    <property type="entry name" value="KAZAL"/>
    <property type="match status" value="1"/>
</dbReference>
<evidence type="ECO:0000256" key="3">
    <source>
        <dbReference type="ARBA" id="ARBA00022690"/>
    </source>
</evidence>
<evidence type="ECO:0000256" key="2">
    <source>
        <dbReference type="ARBA" id="ARBA00022525"/>
    </source>
</evidence>
<evidence type="ECO:0000256" key="5">
    <source>
        <dbReference type="SAM" id="SignalP"/>
    </source>
</evidence>
<accession>A0A3P8RZZ9</accession>
<dbReference type="GeneTree" id="ENSGT00940000169564"/>
<dbReference type="STRING" id="161767.ENSAPEP00000006223"/>
<protein>
    <recommendedName>
        <fullName evidence="6">Kazal-like domain-containing protein</fullName>
    </recommendedName>
</protein>